<dbReference type="EC" id="2.1.1.199" evidence="6"/>
<dbReference type="HAMAP" id="MF_01007">
    <property type="entry name" value="16SrRNA_methyltr_H"/>
    <property type="match status" value="1"/>
</dbReference>
<evidence type="ECO:0000313" key="8">
    <source>
        <dbReference type="Proteomes" id="UP000176846"/>
    </source>
</evidence>
<comment type="similarity">
    <text evidence="1 6">Belongs to the methyltransferase superfamily. RsmH family.</text>
</comment>
<comment type="subcellular location">
    <subcellularLocation>
        <location evidence="6">Cytoplasm</location>
    </subcellularLocation>
</comment>
<dbReference type="GO" id="GO:0071424">
    <property type="term" value="F:rRNA (cytosine-N4-)-methyltransferase activity"/>
    <property type="evidence" value="ECO:0007669"/>
    <property type="project" value="UniProtKB-UniRule"/>
</dbReference>
<dbReference type="SUPFAM" id="SSF53335">
    <property type="entry name" value="S-adenosyl-L-methionine-dependent methyltransferases"/>
    <property type="match status" value="1"/>
</dbReference>
<dbReference type="AlphaFoldDB" id="A0A1F7UUV1"/>
<protein>
    <recommendedName>
        <fullName evidence="6">Ribosomal RNA small subunit methyltransferase H</fullName>
        <ecNumber evidence="6">2.1.1.199</ecNumber>
    </recommendedName>
    <alternativeName>
        <fullName evidence="6">16S rRNA m(4)C1402 methyltransferase</fullName>
    </alternativeName>
    <alternativeName>
        <fullName evidence="6">rRNA (cytosine-N(4)-)-methyltransferase RsmH</fullName>
    </alternativeName>
</protein>
<evidence type="ECO:0000256" key="6">
    <source>
        <dbReference type="HAMAP-Rule" id="MF_01007"/>
    </source>
</evidence>
<dbReference type="GO" id="GO:0070475">
    <property type="term" value="P:rRNA base methylation"/>
    <property type="evidence" value="ECO:0007669"/>
    <property type="project" value="UniProtKB-UniRule"/>
</dbReference>
<evidence type="ECO:0000256" key="2">
    <source>
        <dbReference type="ARBA" id="ARBA00022552"/>
    </source>
</evidence>
<keyword evidence="2 6" id="KW-0698">rRNA processing</keyword>
<dbReference type="GO" id="GO:0005737">
    <property type="term" value="C:cytoplasm"/>
    <property type="evidence" value="ECO:0007669"/>
    <property type="project" value="UniProtKB-SubCell"/>
</dbReference>
<dbReference type="PANTHER" id="PTHR11265:SF0">
    <property type="entry name" value="12S RRNA N4-METHYLCYTIDINE METHYLTRANSFERASE"/>
    <property type="match status" value="1"/>
</dbReference>
<dbReference type="SUPFAM" id="SSF81799">
    <property type="entry name" value="Putative methyltransferase TM0872, insert domain"/>
    <property type="match status" value="1"/>
</dbReference>
<evidence type="ECO:0000256" key="5">
    <source>
        <dbReference type="ARBA" id="ARBA00022691"/>
    </source>
</evidence>
<feature type="binding site" evidence="6">
    <location>
        <position position="75"/>
    </location>
    <ligand>
        <name>S-adenosyl-L-methionine</name>
        <dbReference type="ChEBI" id="CHEBI:59789"/>
    </ligand>
</feature>
<dbReference type="InterPro" id="IPR029063">
    <property type="entry name" value="SAM-dependent_MTases_sf"/>
</dbReference>
<dbReference type="Proteomes" id="UP000176846">
    <property type="component" value="Unassembled WGS sequence"/>
</dbReference>
<sequence>MLNHVPVLLKEVIEYLGPKPGQNFVDGTFGGGGHARAILERIGPKGRLFVFDLDPESISAARALGPNVEHWQKNFRDLEETIRYAAPYLPIHGVVLDIGISSAQLSDPTLGLSFQETGPLNMRLERDKGMTAATIINTWKENELAQLIRDFGEDYRAKQIAKAIVNRRREQPFFNTTDLAEVITRAVARGRRIRSHIHPATRTFQALRIVVNDELENLRFGIKGALRLLSKGGRLAVISFHSLEDRLTKQLFKEASRDCVCPSSALRCVCAREPMNRLITKKLVRPTDAEVTANPRARSAKLRVIEKIR</sequence>
<evidence type="ECO:0000313" key="7">
    <source>
        <dbReference type="EMBL" id="OGL81457.1"/>
    </source>
</evidence>
<dbReference type="Pfam" id="PF01795">
    <property type="entry name" value="Methyltransf_5"/>
    <property type="match status" value="1"/>
</dbReference>
<dbReference type="PIRSF" id="PIRSF004486">
    <property type="entry name" value="MraW"/>
    <property type="match status" value="1"/>
</dbReference>
<organism evidence="7 8">
    <name type="scientific">Candidatus Uhrbacteria bacterium RIFCSPLOWO2_01_FULL_47_25</name>
    <dbReference type="NCBI Taxonomy" id="1802402"/>
    <lineage>
        <taxon>Bacteria</taxon>
        <taxon>Candidatus Uhriibacteriota</taxon>
    </lineage>
</organism>
<evidence type="ECO:0000256" key="3">
    <source>
        <dbReference type="ARBA" id="ARBA00022603"/>
    </source>
</evidence>
<accession>A0A1F7UUV1</accession>
<dbReference type="InterPro" id="IPR023397">
    <property type="entry name" value="SAM-dep_MeTrfase_MraW_recog"/>
</dbReference>
<feature type="binding site" evidence="6">
    <location>
        <position position="52"/>
    </location>
    <ligand>
        <name>S-adenosyl-L-methionine</name>
        <dbReference type="ChEBI" id="CHEBI:59789"/>
    </ligand>
</feature>
<feature type="binding site" evidence="6">
    <location>
        <position position="97"/>
    </location>
    <ligand>
        <name>S-adenosyl-L-methionine</name>
        <dbReference type="ChEBI" id="CHEBI:59789"/>
    </ligand>
</feature>
<dbReference type="EMBL" id="MGEK01000028">
    <property type="protein sequence ID" value="OGL81457.1"/>
    <property type="molecule type" value="Genomic_DNA"/>
</dbReference>
<evidence type="ECO:0000256" key="4">
    <source>
        <dbReference type="ARBA" id="ARBA00022679"/>
    </source>
</evidence>
<dbReference type="InterPro" id="IPR002903">
    <property type="entry name" value="RsmH"/>
</dbReference>
<name>A0A1F7UUV1_9BACT</name>
<gene>
    <name evidence="6" type="primary">rsmH</name>
    <name evidence="7" type="ORF">A2936_00030</name>
</gene>
<dbReference type="Gene3D" id="3.40.50.150">
    <property type="entry name" value="Vaccinia Virus protein VP39"/>
    <property type="match status" value="1"/>
</dbReference>
<keyword evidence="6" id="KW-0963">Cytoplasm</keyword>
<comment type="function">
    <text evidence="6">Specifically methylates the N4 position of cytidine in position 1402 (C1402) of 16S rRNA.</text>
</comment>
<keyword evidence="5 6" id="KW-0949">S-adenosyl-L-methionine</keyword>
<dbReference type="PANTHER" id="PTHR11265">
    <property type="entry name" value="S-ADENOSYL-METHYLTRANSFERASE MRAW"/>
    <property type="match status" value="1"/>
</dbReference>
<keyword evidence="3 6" id="KW-0489">Methyltransferase</keyword>
<feature type="binding site" evidence="6">
    <location>
        <begin position="32"/>
        <end position="34"/>
    </location>
    <ligand>
        <name>S-adenosyl-L-methionine</name>
        <dbReference type="ChEBI" id="CHEBI:59789"/>
    </ligand>
</feature>
<dbReference type="NCBIfam" id="TIGR00006">
    <property type="entry name" value="16S rRNA (cytosine(1402)-N(4))-methyltransferase RsmH"/>
    <property type="match status" value="1"/>
</dbReference>
<evidence type="ECO:0000256" key="1">
    <source>
        <dbReference type="ARBA" id="ARBA00010396"/>
    </source>
</evidence>
<keyword evidence="4 6" id="KW-0808">Transferase</keyword>
<comment type="catalytic activity">
    <reaction evidence="6">
        <text>cytidine(1402) in 16S rRNA + S-adenosyl-L-methionine = N(4)-methylcytidine(1402) in 16S rRNA + S-adenosyl-L-homocysteine + H(+)</text>
        <dbReference type="Rhea" id="RHEA:42928"/>
        <dbReference type="Rhea" id="RHEA-COMP:10286"/>
        <dbReference type="Rhea" id="RHEA-COMP:10287"/>
        <dbReference type="ChEBI" id="CHEBI:15378"/>
        <dbReference type="ChEBI" id="CHEBI:57856"/>
        <dbReference type="ChEBI" id="CHEBI:59789"/>
        <dbReference type="ChEBI" id="CHEBI:74506"/>
        <dbReference type="ChEBI" id="CHEBI:82748"/>
        <dbReference type="EC" id="2.1.1.199"/>
    </reaction>
</comment>
<feature type="binding site" evidence="6">
    <location>
        <position position="104"/>
    </location>
    <ligand>
        <name>S-adenosyl-L-methionine</name>
        <dbReference type="ChEBI" id="CHEBI:59789"/>
    </ligand>
</feature>
<reference evidence="7 8" key="1">
    <citation type="journal article" date="2016" name="Nat. Commun.">
        <title>Thousands of microbial genomes shed light on interconnected biogeochemical processes in an aquifer system.</title>
        <authorList>
            <person name="Anantharaman K."/>
            <person name="Brown C.T."/>
            <person name="Hug L.A."/>
            <person name="Sharon I."/>
            <person name="Castelle C.J."/>
            <person name="Probst A.J."/>
            <person name="Thomas B.C."/>
            <person name="Singh A."/>
            <person name="Wilkins M.J."/>
            <person name="Karaoz U."/>
            <person name="Brodie E.L."/>
            <person name="Williams K.H."/>
            <person name="Hubbard S.S."/>
            <person name="Banfield J.F."/>
        </authorList>
    </citation>
    <scope>NUCLEOTIDE SEQUENCE [LARGE SCALE GENOMIC DNA]</scope>
</reference>
<dbReference type="Gene3D" id="1.10.150.170">
    <property type="entry name" value="Putative methyltransferase TM0872, insert domain"/>
    <property type="match status" value="1"/>
</dbReference>
<comment type="caution">
    <text evidence="7">The sequence shown here is derived from an EMBL/GenBank/DDBJ whole genome shotgun (WGS) entry which is preliminary data.</text>
</comment>
<proteinExistence type="inferred from homology"/>